<dbReference type="Gene3D" id="2.160.20.120">
    <property type="match status" value="1"/>
</dbReference>
<organism evidence="3 4">
    <name type="scientific">Mucilaginibacter lappiensis</name>
    <dbReference type="NCBI Taxonomy" id="354630"/>
    <lineage>
        <taxon>Bacteria</taxon>
        <taxon>Pseudomonadati</taxon>
        <taxon>Bacteroidota</taxon>
        <taxon>Sphingobacteriia</taxon>
        <taxon>Sphingobacteriales</taxon>
        <taxon>Sphingobacteriaceae</taxon>
        <taxon>Mucilaginibacter</taxon>
    </lineage>
</organism>
<evidence type="ECO:0000256" key="1">
    <source>
        <dbReference type="SAM" id="SignalP"/>
    </source>
</evidence>
<dbReference type="AlphaFoldDB" id="A0A841JEI4"/>
<feature type="signal peptide" evidence="1">
    <location>
        <begin position="1"/>
        <end position="24"/>
    </location>
</feature>
<dbReference type="Proteomes" id="UP000548326">
    <property type="component" value="Unassembled WGS sequence"/>
</dbReference>
<feature type="chain" id="PRO_5032449398" description="Putative auto-transporter adhesin head GIN domain-containing protein" evidence="1">
    <location>
        <begin position="25"/>
        <end position="200"/>
    </location>
</feature>
<dbReference type="InterPro" id="IPR021255">
    <property type="entry name" value="DUF2807"/>
</dbReference>
<comment type="caution">
    <text evidence="3">The sequence shown here is derived from an EMBL/GenBank/DDBJ whole genome shotgun (WGS) entry which is preliminary data.</text>
</comment>
<keyword evidence="1" id="KW-0732">Signal</keyword>
<sequence length="200" mass="21596">MKTLAITLFTVAAIVFGIGNQAQATVNTNNNKGIVLTDITRINRIEVYGNVQVYVSNGTADEVKVYNRYYAENALIQSRNGVLRITSYNKAEKLVVWVTAKELSGITAYDNANISSFGNLSAIELDVKLYNNASATLKLDAYSARVTINDRACANLSGTVNEYSLNRSQGSSVNGSNLIAEHTSEVLNGAKVKADEYAGL</sequence>
<gene>
    <name evidence="3" type="ORF">HDF22_000980</name>
</gene>
<name>A0A841JEI4_9SPHI</name>
<reference evidence="3 4" key="1">
    <citation type="submission" date="2020-08" db="EMBL/GenBank/DDBJ databases">
        <title>Genomic Encyclopedia of Type Strains, Phase IV (KMG-V): Genome sequencing to study the core and pangenomes of soil and plant-associated prokaryotes.</title>
        <authorList>
            <person name="Whitman W."/>
        </authorList>
    </citation>
    <scope>NUCLEOTIDE SEQUENCE [LARGE SCALE GENOMIC DNA]</scope>
    <source>
        <strain evidence="3 4">MP601</strain>
    </source>
</reference>
<accession>A0A841JEI4</accession>
<dbReference type="EMBL" id="JACHCA010000002">
    <property type="protein sequence ID" value="MBB6126875.1"/>
    <property type="molecule type" value="Genomic_DNA"/>
</dbReference>
<dbReference type="RefSeq" id="WP_183585998.1">
    <property type="nucleotide sequence ID" value="NZ_JACHCA010000002.1"/>
</dbReference>
<evidence type="ECO:0000313" key="3">
    <source>
        <dbReference type="EMBL" id="MBB6126875.1"/>
    </source>
</evidence>
<proteinExistence type="predicted"/>
<evidence type="ECO:0000313" key="4">
    <source>
        <dbReference type="Proteomes" id="UP000548326"/>
    </source>
</evidence>
<dbReference type="Pfam" id="PF10988">
    <property type="entry name" value="DUF2807"/>
    <property type="match status" value="1"/>
</dbReference>
<protein>
    <recommendedName>
        <fullName evidence="2">Putative auto-transporter adhesin head GIN domain-containing protein</fullName>
    </recommendedName>
</protein>
<evidence type="ECO:0000259" key="2">
    <source>
        <dbReference type="Pfam" id="PF10988"/>
    </source>
</evidence>
<feature type="domain" description="Putative auto-transporter adhesin head GIN" evidence="2">
    <location>
        <begin position="43"/>
        <end position="189"/>
    </location>
</feature>